<evidence type="ECO:0000313" key="2">
    <source>
        <dbReference type="EMBL" id="ODV73811.1"/>
    </source>
</evidence>
<dbReference type="GeneID" id="30992329"/>
<sequence length="118" mass="13130">MRFDLDNAQRDTTLPASVRFALTLPKCICLIPGLAHRALLRFPRQVVGLVICMSVAAGTASTLFFGVSQNSKLDRGLNVKATTRTCLSMVCDLSHNQLSHWFATKYCQCCVNTTQWYT</sequence>
<keyword evidence="1" id="KW-1133">Transmembrane helix</keyword>
<accession>A0A1E4S2T9</accession>
<keyword evidence="3" id="KW-1185">Reference proteome</keyword>
<dbReference type="AlphaFoldDB" id="A0A1E4S2T9"/>
<dbReference type="EMBL" id="KV453929">
    <property type="protein sequence ID" value="ODV73811.1"/>
    <property type="molecule type" value="Genomic_DNA"/>
</dbReference>
<organism evidence="2 3">
    <name type="scientific">Cyberlindnera jadinii (strain ATCC 18201 / CBS 1600 / BCRC 20928 / JCM 3617 / NBRC 0987 / NRRL Y-1542)</name>
    <name type="common">Torula yeast</name>
    <name type="synonym">Candida utilis</name>
    <dbReference type="NCBI Taxonomy" id="983966"/>
    <lineage>
        <taxon>Eukaryota</taxon>
        <taxon>Fungi</taxon>
        <taxon>Dikarya</taxon>
        <taxon>Ascomycota</taxon>
        <taxon>Saccharomycotina</taxon>
        <taxon>Saccharomycetes</taxon>
        <taxon>Phaffomycetales</taxon>
        <taxon>Phaffomycetaceae</taxon>
        <taxon>Cyberlindnera</taxon>
    </lineage>
</organism>
<name>A0A1E4S2T9_CYBJN</name>
<evidence type="ECO:0000313" key="3">
    <source>
        <dbReference type="Proteomes" id="UP000094389"/>
    </source>
</evidence>
<evidence type="ECO:0000256" key="1">
    <source>
        <dbReference type="SAM" id="Phobius"/>
    </source>
</evidence>
<proteinExistence type="predicted"/>
<reference evidence="2 3" key="1">
    <citation type="journal article" date="2016" name="Proc. Natl. Acad. Sci. U.S.A.">
        <title>Comparative genomics of biotechnologically important yeasts.</title>
        <authorList>
            <person name="Riley R."/>
            <person name="Haridas S."/>
            <person name="Wolfe K.H."/>
            <person name="Lopes M.R."/>
            <person name="Hittinger C.T."/>
            <person name="Goeker M."/>
            <person name="Salamov A.A."/>
            <person name="Wisecaver J.H."/>
            <person name="Long T.M."/>
            <person name="Calvey C.H."/>
            <person name="Aerts A.L."/>
            <person name="Barry K.W."/>
            <person name="Choi C."/>
            <person name="Clum A."/>
            <person name="Coughlan A.Y."/>
            <person name="Deshpande S."/>
            <person name="Douglass A.P."/>
            <person name="Hanson S.J."/>
            <person name="Klenk H.-P."/>
            <person name="LaButti K.M."/>
            <person name="Lapidus A."/>
            <person name="Lindquist E.A."/>
            <person name="Lipzen A.M."/>
            <person name="Meier-Kolthoff J.P."/>
            <person name="Ohm R.A."/>
            <person name="Otillar R.P."/>
            <person name="Pangilinan J.L."/>
            <person name="Peng Y."/>
            <person name="Rokas A."/>
            <person name="Rosa C.A."/>
            <person name="Scheuner C."/>
            <person name="Sibirny A.A."/>
            <person name="Slot J.C."/>
            <person name="Stielow J.B."/>
            <person name="Sun H."/>
            <person name="Kurtzman C.P."/>
            <person name="Blackwell M."/>
            <person name="Grigoriev I.V."/>
            <person name="Jeffries T.W."/>
        </authorList>
    </citation>
    <scope>NUCLEOTIDE SEQUENCE [LARGE SCALE GENOMIC DNA]</scope>
    <source>
        <strain evidence="3">ATCC 18201 / CBS 1600 / BCRC 20928 / JCM 3617 / NBRC 0987 / NRRL Y-1542</strain>
    </source>
</reference>
<feature type="transmembrane region" description="Helical" evidence="1">
    <location>
        <begin position="46"/>
        <end position="67"/>
    </location>
</feature>
<keyword evidence="1" id="KW-0472">Membrane</keyword>
<protein>
    <submittedName>
        <fullName evidence="2">Uncharacterized protein</fullName>
    </submittedName>
</protein>
<gene>
    <name evidence="2" type="ORF">CYBJADRAFT_77135</name>
</gene>
<keyword evidence="1" id="KW-0812">Transmembrane</keyword>
<dbReference type="RefSeq" id="XP_020070850.1">
    <property type="nucleotide sequence ID" value="XM_020217933.1"/>
</dbReference>
<dbReference type="Proteomes" id="UP000094389">
    <property type="component" value="Unassembled WGS sequence"/>
</dbReference>